<reference evidence="2 3" key="1">
    <citation type="journal article" date="2011" name="Stand. Genomic Sci.">
        <title>Complete genome sequence of Parvibaculum lavamentivorans type strain (DS-1(T)).</title>
        <authorList>
            <person name="Schleheck D."/>
            <person name="Weiss M."/>
            <person name="Pitluck S."/>
            <person name="Bruce D."/>
            <person name="Land M.L."/>
            <person name="Han S."/>
            <person name="Saunders E."/>
            <person name="Tapia R."/>
            <person name="Detter C."/>
            <person name="Brettin T."/>
            <person name="Han J."/>
            <person name="Woyke T."/>
            <person name="Goodwin L."/>
            <person name="Pennacchio L."/>
            <person name="Nolan M."/>
            <person name="Cook A.M."/>
            <person name="Kjelleberg S."/>
            <person name="Thomas T."/>
        </authorList>
    </citation>
    <scope>NUCLEOTIDE SEQUENCE [LARGE SCALE GENOMIC DNA]</scope>
    <source>
        <strain evidence="3">DS-1 / DSM 13023 / NCIMB 13966</strain>
    </source>
</reference>
<evidence type="ECO:0008006" key="4">
    <source>
        <dbReference type="Google" id="ProtNLM"/>
    </source>
</evidence>
<dbReference type="OrthoDB" id="7704812at2"/>
<keyword evidence="3" id="KW-1185">Reference proteome</keyword>
<gene>
    <name evidence="2" type="ordered locus">Plav_3496</name>
</gene>
<dbReference type="HOGENOM" id="CLU_1102009_0_0_5"/>
<feature type="transmembrane region" description="Helical" evidence="1">
    <location>
        <begin position="126"/>
        <end position="147"/>
    </location>
</feature>
<name>A7HYW2_PARL1</name>
<feature type="transmembrane region" description="Helical" evidence="1">
    <location>
        <begin position="206"/>
        <end position="233"/>
    </location>
</feature>
<keyword evidence="1" id="KW-0472">Membrane</keyword>
<sequence>MNAKLDVVATVREAYKGAWQHFGEMLRLIWLPGLLYLVLSVASAFVDRGEQLFVAVLIDFISLFLWPIIAVAWHRFILLGDAPAGRFNLSFGRREARFLLFSIFLVLLFMPGGILMVIAVSMPQTMTTSLLSFFGLLFLFVSLYFFVRLSLLLPAVSVDDPVNPRLVLERTRGNFWRLAAVLVLAVLPVLVVAGLLGGLVTQGPAAAIAALIAIALVSIFFAVVNVAVLSIAYRELVGPPGTQAPDSGDEDF</sequence>
<feature type="transmembrane region" description="Helical" evidence="1">
    <location>
        <begin position="28"/>
        <end position="46"/>
    </location>
</feature>
<dbReference type="AlphaFoldDB" id="A7HYW2"/>
<dbReference type="KEGG" id="pla:Plav_3496"/>
<dbReference type="STRING" id="402881.Plav_3496"/>
<keyword evidence="1" id="KW-0812">Transmembrane</keyword>
<feature type="transmembrane region" description="Helical" evidence="1">
    <location>
        <begin position="98"/>
        <end position="120"/>
    </location>
</feature>
<dbReference type="Proteomes" id="UP000006377">
    <property type="component" value="Chromosome"/>
</dbReference>
<evidence type="ECO:0000313" key="2">
    <source>
        <dbReference type="EMBL" id="ABS65095.1"/>
    </source>
</evidence>
<feature type="transmembrane region" description="Helical" evidence="1">
    <location>
        <begin position="175"/>
        <end position="200"/>
    </location>
</feature>
<dbReference type="RefSeq" id="WP_012112408.1">
    <property type="nucleotide sequence ID" value="NC_009719.1"/>
</dbReference>
<organism evidence="2 3">
    <name type="scientific">Parvibaculum lavamentivorans (strain DS-1 / DSM 13023 / NCIMB 13966)</name>
    <dbReference type="NCBI Taxonomy" id="402881"/>
    <lineage>
        <taxon>Bacteria</taxon>
        <taxon>Pseudomonadati</taxon>
        <taxon>Pseudomonadota</taxon>
        <taxon>Alphaproteobacteria</taxon>
        <taxon>Hyphomicrobiales</taxon>
        <taxon>Parvibaculaceae</taxon>
        <taxon>Parvibaculum</taxon>
    </lineage>
</organism>
<dbReference type="eggNOG" id="ENOG50318V2">
    <property type="taxonomic scope" value="Bacteria"/>
</dbReference>
<dbReference type="EMBL" id="CP000774">
    <property type="protein sequence ID" value="ABS65095.1"/>
    <property type="molecule type" value="Genomic_DNA"/>
</dbReference>
<feature type="transmembrane region" description="Helical" evidence="1">
    <location>
        <begin position="52"/>
        <end position="77"/>
    </location>
</feature>
<evidence type="ECO:0000313" key="3">
    <source>
        <dbReference type="Proteomes" id="UP000006377"/>
    </source>
</evidence>
<protein>
    <recommendedName>
        <fullName evidence="4">Transmembrane protein</fullName>
    </recommendedName>
</protein>
<evidence type="ECO:0000256" key="1">
    <source>
        <dbReference type="SAM" id="Phobius"/>
    </source>
</evidence>
<proteinExistence type="predicted"/>
<accession>A7HYW2</accession>
<keyword evidence="1" id="KW-1133">Transmembrane helix</keyword>